<protein>
    <submittedName>
        <fullName evidence="3">DUF1206 domain-containing protein</fullName>
    </submittedName>
</protein>
<feature type="domain" description="DUF1206" evidence="2">
    <location>
        <begin position="197"/>
        <end position="266"/>
    </location>
</feature>
<feature type="transmembrane region" description="Helical" evidence="1">
    <location>
        <begin position="106"/>
        <end position="126"/>
    </location>
</feature>
<feature type="transmembrane region" description="Helical" evidence="1">
    <location>
        <begin position="197"/>
        <end position="220"/>
    </location>
</feature>
<feature type="transmembrane region" description="Helical" evidence="1">
    <location>
        <begin position="240"/>
        <end position="261"/>
    </location>
</feature>
<accession>A0ABX1R7I0</accession>
<evidence type="ECO:0000259" key="2">
    <source>
        <dbReference type="Pfam" id="PF06724"/>
    </source>
</evidence>
<keyword evidence="1" id="KW-1133">Transmembrane helix</keyword>
<organism evidence="3 4">
    <name type="scientific">Pseudonocardia xinjiangensis</name>
    <dbReference type="NCBI Taxonomy" id="75289"/>
    <lineage>
        <taxon>Bacteria</taxon>
        <taxon>Bacillati</taxon>
        <taxon>Actinomycetota</taxon>
        <taxon>Actinomycetes</taxon>
        <taxon>Pseudonocardiales</taxon>
        <taxon>Pseudonocardiaceae</taxon>
        <taxon>Pseudonocardia</taxon>
    </lineage>
</organism>
<dbReference type="EMBL" id="JAAXKY010000007">
    <property type="protein sequence ID" value="NMH76335.1"/>
    <property type="molecule type" value="Genomic_DNA"/>
</dbReference>
<feature type="transmembrane region" description="Helical" evidence="1">
    <location>
        <begin position="20"/>
        <end position="45"/>
    </location>
</feature>
<feature type="transmembrane region" description="Helical" evidence="1">
    <location>
        <begin position="66"/>
        <end position="86"/>
    </location>
</feature>
<dbReference type="Pfam" id="PF06724">
    <property type="entry name" value="DUF1206"/>
    <property type="match status" value="2"/>
</dbReference>
<sequence>MVSDTGAAARDLVRSAPVVLLGRVGLVAYGVVHLLVGALAVQVALGDRERVDKKGALQAIAERGPGVALLWVITVGLVALVVWQLAEAVWGHRGEPVGNRVLRTAVNLAEAALFGVLAWSAGSVAASGGAPSQKPSFATVVFGLPGGPLLVGLAGVGLVIGGGYAVHGGPTHAFLHELDLRGAGLNRSLLVTRVGQVGWTALGLVYGIPGVLLVVAAVRFDPAQPTGLDAGLQVVADQPYGPVVLMVLALGLVAFGVYCFFDARYRKA</sequence>
<dbReference type="Proteomes" id="UP001296706">
    <property type="component" value="Unassembled WGS sequence"/>
</dbReference>
<evidence type="ECO:0000313" key="4">
    <source>
        <dbReference type="Proteomes" id="UP001296706"/>
    </source>
</evidence>
<dbReference type="InterPro" id="IPR009597">
    <property type="entry name" value="DUF1206"/>
</dbReference>
<proteinExistence type="predicted"/>
<evidence type="ECO:0000256" key="1">
    <source>
        <dbReference type="SAM" id="Phobius"/>
    </source>
</evidence>
<name>A0ABX1R7I0_9PSEU</name>
<gene>
    <name evidence="3" type="ORF">HF577_04330</name>
</gene>
<keyword evidence="1" id="KW-0472">Membrane</keyword>
<comment type="caution">
    <text evidence="3">The sequence shown here is derived from an EMBL/GenBank/DDBJ whole genome shotgun (WGS) entry which is preliminary data.</text>
</comment>
<dbReference type="RefSeq" id="WP_169394411.1">
    <property type="nucleotide sequence ID" value="NZ_BAAAJH010000003.1"/>
</dbReference>
<reference evidence="3 4" key="1">
    <citation type="submission" date="2020-04" db="EMBL/GenBank/DDBJ databases">
        <authorList>
            <person name="Klaysubun C."/>
            <person name="Duangmal K."/>
            <person name="Lipun K."/>
        </authorList>
    </citation>
    <scope>NUCLEOTIDE SEQUENCE [LARGE SCALE GENOMIC DNA]</scope>
    <source>
        <strain evidence="3 4">JCM 11839</strain>
    </source>
</reference>
<feature type="domain" description="DUF1206" evidence="2">
    <location>
        <begin position="24"/>
        <end position="91"/>
    </location>
</feature>
<evidence type="ECO:0000313" key="3">
    <source>
        <dbReference type="EMBL" id="NMH76335.1"/>
    </source>
</evidence>
<keyword evidence="4" id="KW-1185">Reference proteome</keyword>
<keyword evidence="1" id="KW-0812">Transmembrane</keyword>